<evidence type="ECO:0000313" key="9">
    <source>
        <dbReference type="EMBL" id="AWK77853.1"/>
    </source>
</evidence>
<evidence type="ECO:0000259" key="6">
    <source>
        <dbReference type="Pfam" id="PF00915"/>
    </source>
</evidence>
<proteinExistence type="predicted"/>
<feature type="domain" description="Capsid protein VP4 dicistrovirus" evidence="8">
    <location>
        <begin position="256"/>
        <end position="303"/>
    </location>
</feature>
<feature type="domain" description="Calicivirus coat protein" evidence="6">
    <location>
        <begin position="415"/>
        <end position="556"/>
    </location>
</feature>
<dbReference type="Pfam" id="PF11492">
    <property type="entry name" value="Dicistro_VP4"/>
    <property type="match status" value="1"/>
</dbReference>
<dbReference type="CDD" id="cd00205">
    <property type="entry name" value="rhv_like"/>
    <property type="match status" value="2"/>
</dbReference>
<sequence length="902" mass="101242">MMKQGENVTEEQEQILTFHEEGEIARTTVEEPQNEFRRLKDLDDVLANDVVGFLKRPIHYQDFEWLATNPDAVELVKEISLPGDWLNNTMIYEKLSGFKYFKCNFKIRVQVNAQPFNAGYLLMTYIPLHRQNTLTPTNVTSFSGLTGYRRVMLDLSEDTSAELTVPYNNVISHFDLIEAMGYLGVVKLYVYSPLTGSDNVDGTVWVTAEDVEVVLPTGLPAQKFTPSPDFYHRGPAHSGQVPTKKDSKMQTNPPKRKGPVSTIANGVGQVAGVLKDVPVIGSIASTVEWGSEIVSGIASFFGFSKPTDTSLPCKETLVVAPNFANYDGDSKAKSLAFFSQNETEIPVEVFGTEQDEMSFSHILAQPVYLTRFKMRQTDKQGTVIWRWPVDPMSCQKILPNDPTKAPYIESAYICQNTYLSYLSNFFKYWRGTIKYHIRIVKTAFHSGRIRVYVVPGATVDTAIDSIDFNKVHSVVYDIRDTTVFDVEVPYKWNAPWKPVDGVFRSELTPPSNLTPNRPTAMVYIQVVNALRNPSTAADMIDFVVETSAGDDFQFAVPMVNYGIEIAPTEESLKADYPAMPTSGPAHSGSQILDNAGGDQIVANKIAVGEVITGWRTLLKRYSRFLQAQQEGQKFITTPYDSIANQNKTKTDFDHFSACELLYRFRGGSLRIASELPDNAPLVVTHEVLPHDSLRAQPDTLGAIVQSRVLEPVQEIAVPFYQETIAVPTALGKPTFARTVDQVNYQAVPNNEGTKVRSTNTATWWRAIGEDFSFGYLVGAPKTIITYEGRNCAQTWRTLLSESIQQSFFPEEDPTEERWFAAYNKLDEQYTTICTPLASPFPELQQILEKYWNDEQKQQYLRQSSPGNARAWLQSVATLCYNDALPFLTTVCIQPGLKNKNKN</sequence>
<evidence type="ECO:0000259" key="5">
    <source>
        <dbReference type="Pfam" id="PF00073"/>
    </source>
</evidence>
<feature type="domain" description="Dicistrovirus capsid-polyprotein C-terminal" evidence="7">
    <location>
        <begin position="606"/>
        <end position="783"/>
    </location>
</feature>
<name>A0A2U8JQ85_9VIRU</name>
<feature type="region of interest" description="Disordered" evidence="4">
    <location>
        <begin position="229"/>
        <end position="261"/>
    </location>
</feature>
<dbReference type="InterPro" id="IPR029053">
    <property type="entry name" value="Viral_coat"/>
</dbReference>
<evidence type="ECO:0000256" key="3">
    <source>
        <dbReference type="ARBA" id="ARBA00022844"/>
    </source>
</evidence>
<evidence type="ECO:0000256" key="4">
    <source>
        <dbReference type="SAM" id="MobiDB-lite"/>
    </source>
</evidence>
<reference evidence="9" key="2">
    <citation type="submission" date="2018-02" db="EMBL/GenBank/DDBJ databases">
        <authorList>
            <person name="Anderson D."/>
            <person name="Durr P."/>
        </authorList>
    </citation>
    <scope>NUCLEOTIDE SEQUENCE</scope>
    <source>
        <strain evidence="9">QLD-4</strain>
    </source>
</reference>
<accession>A0A2U8JQ85</accession>
<dbReference type="Pfam" id="PF08762">
    <property type="entry name" value="CRPV_capsid"/>
    <property type="match status" value="1"/>
</dbReference>
<dbReference type="GO" id="GO:0019028">
    <property type="term" value="C:viral capsid"/>
    <property type="evidence" value="ECO:0007669"/>
    <property type="project" value="UniProtKB-KW"/>
</dbReference>
<dbReference type="EMBL" id="MG995700">
    <property type="protein sequence ID" value="AWK77853.1"/>
    <property type="molecule type" value="Genomic_RNA"/>
</dbReference>
<dbReference type="InterPro" id="IPR024343">
    <property type="entry name" value="VP4_dicistrovir"/>
</dbReference>
<feature type="domain" description="Picornavirus capsid" evidence="5">
    <location>
        <begin position="80"/>
        <end position="170"/>
    </location>
</feature>
<evidence type="ECO:0000259" key="7">
    <source>
        <dbReference type="Pfam" id="PF08762"/>
    </source>
</evidence>
<dbReference type="InterPro" id="IPR033703">
    <property type="entry name" value="Rhv-like"/>
</dbReference>
<organism evidence="9">
    <name type="scientific">Bundaberg bee virus 2</name>
    <dbReference type="NCBI Taxonomy" id="2201285"/>
    <lineage>
        <taxon>Viruses</taxon>
        <taxon>Riboviria</taxon>
        <taxon>Orthornavirae</taxon>
        <taxon>Pisuviricota</taxon>
        <taxon>Pisoniviricetes</taxon>
        <taxon>Picornavirales</taxon>
    </lineage>
</organism>
<dbReference type="InterPro" id="IPR001676">
    <property type="entry name" value="Picornavirus_capsid"/>
</dbReference>
<dbReference type="Pfam" id="PF00073">
    <property type="entry name" value="Rhv"/>
    <property type="match status" value="1"/>
</dbReference>
<keyword evidence="3" id="KW-0946">Virion</keyword>
<evidence type="ECO:0000259" key="8">
    <source>
        <dbReference type="Pfam" id="PF11492"/>
    </source>
</evidence>
<dbReference type="GO" id="GO:0030430">
    <property type="term" value="C:host cell cytoplasm"/>
    <property type="evidence" value="ECO:0007669"/>
    <property type="project" value="UniProtKB-SubCell"/>
</dbReference>
<dbReference type="SUPFAM" id="SSF88633">
    <property type="entry name" value="Positive stranded ssRNA viruses"/>
    <property type="match status" value="3"/>
</dbReference>
<keyword evidence="2" id="KW-0167">Capsid protein</keyword>
<dbReference type="InterPro" id="IPR004005">
    <property type="entry name" value="Calicivirus_coat"/>
</dbReference>
<protein>
    <submittedName>
        <fullName evidence="9">Structural polyprotein</fullName>
    </submittedName>
</protein>
<evidence type="ECO:0000256" key="1">
    <source>
        <dbReference type="ARBA" id="ARBA00004328"/>
    </source>
</evidence>
<comment type="subcellular location">
    <subcellularLocation>
        <location evidence="1">Virion</location>
    </subcellularLocation>
</comment>
<dbReference type="InterPro" id="IPR014872">
    <property type="entry name" value="Dicistrovirus_capsid-polyPr_C"/>
</dbReference>
<dbReference type="GO" id="GO:0005198">
    <property type="term" value="F:structural molecule activity"/>
    <property type="evidence" value="ECO:0007669"/>
    <property type="project" value="InterPro"/>
</dbReference>
<reference evidence="9" key="1">
    <citation type="journal article" date="2018" name="J. Gen. Virol.">
        <title>Metagenomic analysis of Varroa-free Australian honey bees (Apis mellifera) shows a diverse Picornavirales virome.</title>
        <authorList>
            <person name="Roberts J.M."/>
            <person name="Anderson D.L."/>
            <person name="Durr P.A."/>
        </authorList>
    </citation>
    <scope>NUCLEOTIDE SEQUENCE</scope>
    <source>
        <strain evidence="9">QLD-4</strain>
    </source>
</reference>
<dbReference type="Pfam" id="PF00915">
    <property type="entry name" value="Calici_coat"/>
    <property type="match status" value="1"/>
</dbReference>
<dbReference type="Gene3D" id="2.60.120.20">
    <property type="match status" value="3"/>
</dbReference>
<evidence type="ECO:0000256" key="2">
    <source>
        <dbReference type="ARBA" id="ARBA00022561"/>
    </source>
</evidence>